<evidence type="ECO:0000313" key="10">
    <source>
        <dbReference type="Proteomes" id="UP001621714"/>
    </source>
</evidence>
<dbReference type="RefSeq" id="WP_405337090.1">
    <property type="nucleotide sequence ID" value="NZ_JBANFI010000002.1"/>
</dbReference>
<evidence type="ECO:0000256" key="7">
    <source>
        <dbReference type="ARBA" id="ARBA00023239"/>
    </source>
</evidence>
<dbReference type="EC" id="3.4.-.-" evidence="8"/>
<dbReference type="SUPFAM" id="SSF143081">
    <property type="entry name" value="BB1717-like"/>
    <property type="match status" value="1"/>
</dbReference>
<dbReference type="EMBL" id="JBANFI010000002">
    <property type="protein sequence ID" value="MFK7160017.1"/>
    <property type="molecule type" value="Genomic_DNA"/>
</dbReference>
<dbReference type="InterPro" id="IPR036590">
    <property type="entry name" value="SRAP-like"/>
</dbReference>
<evidence type="ECO:0000256" key="1">
    <source>
        <dbReference type="ARBA" id="ARBA00008136"/>
    </source>
</evidence>
<name>A0ABW8PXD6_9GAMM</name>
<sequence>MTGRVIITPYNIELETKQTVQCDGYPVTGFNVAPGQPLSILRYQQHYELIRALWGFTPQWLKDLKRAPYIVRMESLESSPMYKENWSQTPCLLPVTGYYLWKPIQKIKQPFAIRRPENRPFFLAGIWTRYRVDRLTSYDSFALISCPAPQSAPSLSERLPIALAADHITTWLAPETSAADALQLLQTSRVDLECYPVSALVNSPHNTSIEVTHSLGQRQRFVTSG</sequence>
<evidence type="ECO:0000256" key="3">
    <source>
        <dbReference type="ARBA" id="ARBA00022763"/>
    </source>
</evidence>
<accession>A0ABW8PXD6</accession>
<comment type="similarity">
    <text evidence="1 8">Belongs to the SOS response-associated peptidase family.</text>
</comment>
<comment type="caution">
    <text evidence="9">The sequence shown here is derived from an EMBL/GenBank/DDBJ whole genome shotgun (WGS) entry which is preliminary data.</text>
</comment>
<keyword evidence="4 8" id="KW-0378">Hydrolase</keyword>
<evidence type="ECO:0000256" key="2">
    <source>
        <dbReference type="ARBA" id="ARBA00022670"/>
    </source>
</evidence>
<evidence type="ECO:0000256" key="4">
    <source>
        <dbReference type="ARBA" id="ARBA00022801"/>
    </source>
</evidence>
<keyword evidence="6" id="KW-0238">DNA-binding</keyword>
<protein>
    <recommendedName>
        <fullName evidence="8">Abasic site processing protein</fullName>
        <ecNumber evidence="8">3.4.-.-</ecNumber>
    </recommendedName>
</protein>
<keyword evidence="10" id="KW-1185">Reference proteome</keyword>
<proteinExistence type="inferred from homology"/>
<dbReference type="Gene3D" id="3.90.1680.10">
    <property type="entry name" value="SOS response associated peptidase-like"/>
    <property type="match status" value="1"/>
</dbReference>
<keyword evidence="7" id="KW-0456">Lyase</keyword>
<keyword evidence="5" id="KW-0190">Covalent protein-DNA linkage</keyword>
<dbReference type="Pfam" id="PF02586">
    <property type="entry name" value="SRAP"/>
    <property type="match status" value="1"/>
</dbReference>
<dbReference type="PANTHER" id="PTHR13604:SF0">
    <property type="entry name" value="ABASIC SITE PROCESSING PROTEIN HMCES"/>
    <property type="match status" value="1"/>
</dbReference>
<evidence type="ECO:0000256" key="5">
    <source>
        <dbReference type="ARBA" id="ARBA00023124"/>
    </source>
</evidence>
<keyword evidence="2 8" id="KW-0645">Protease</keyword>
<dbReference type="Proteomes" id="UP001621714">
    <property type="component" value="Unassembled WGS sequence"/>
</dbReference>
<dbReference type="PANTHER" id="PTHR13604">
    <property type="entry name" value="DC12-RELATED"/>
    <property type="match status" value="1"/>
</dbReference>
<evidence type="ECO:0000313" key="9">
    <source>
        <dbReference type="EMBL" id="MFK7160017.1"/>
    </source>
</evidence>
<organism evidence="9 10">
    <name type="scientific">Marinospirillum alkalitolerans</name>
    <dbReference type="NCBI Taxonomy" id="3123374"/>
    <lineage>
        <taxon>Bacteria</taxon>
        <taxon>Pseudomonadati</taxon>
        <taxon>Pseudomonadota</taxon>
        <taxon>Gammaproteobacteria</taxon>
        <taxon>Oceanospirillales</taxon>
        <taxon>Oceanospirillaceae</taxon>
        <taxon>Marinospirillum</taxon>
    </lineage>
</organism>
<reference evidence="9 10" key="1">
    <citation type="submission" date="2024-02" db="EMBL/GenBank/DDBJ databases">
        <title>Marinospirillum sp. MEB 164 isolated from Lonar lake sediment.</title>
        <authorList>
            <person name="Joshi A."/>
            <person name="Thite S."/>
        </authorList>
    </citation>
    <scope>NUCLEOTIDE SEQUENCE [LARGE SCALE GENOMIC DNA]</scope>
    <source>
        <strain evidence="9 10">MEB164</strain>
    </source>
</reference>
<evidence type="ECO:0000256" key="8">
    <source>
        <dbReference type="RuleBase" id="RU364100"/>
    </source>
</evidence>
<dbReference type="InterPro" id="IPR003738">
    <property type="entry name" value="SRAP"/>
</dbReference>
<keyword evidence="3" id="KW-0227">DNA damage</keyword>
<gene>
    <name evidence="9" type="ORF">V6U78_03080</name>
</gene>
<evidence type="ECO:0000256" key="6">
    <source>
        <dbReference type="ARBA" id="ARBA00023125"/>
    </source>
</evidence>